<feature type="domain" description="Response regulatory" evidence="8">
    <location>
        <begin position="661"/>
        <end position="777"/>
    </location>
</feature>
<dbReference type="Gene3D" id="1.10.287.130">
    <property type="match status" value="1"/>
</dbReference>
<dbReference type="InterPro" id="IPR001789">
    <property type="entry name" value="Sig_transdc_resp-reg_receiver"/>
</dbReference>
<dbReference type="SMART" id="SM00448">
    <property type="entry name" value="REC"/>
    <property type="match status" value="2"/>
</dbReference>
<dbReference type="KEGG" id="ocm:CBP12_02975"/>
<evidence type="ECO:0000256" key="6">
    <source>
        <dbReference type="SAM" id="Phobius"/>
    </source>
</evidence>
<dbReference type="Proteomes" id="UP000243793">
    <property type="component" value="Chromosome"/>
</dbReference>
<dbReference type="PROSITE" id="PS50110">
    <property type="entry name" value="RESPONSE_REGULATORY"/>
    <property type="match status" value="2"/>
</dbReference>
<dbReference type="Pfam" id="PF00512">
    <property type="entry name" value="HisKA"/>
    <property type="match status" value="1"/>
</dbReference>
<keyword evidence="3 5" id="KW-0597">Phosphoprotein</keyword>
<dbReference type="Pfam" id="PF00072">
    <property type="entry name" value="Response_reg"/>
    <property type="match status" value="2"/>
</dbReference>
<dbReference type="InterPro" id="IPR011006">
    <property type="entry name" value="CheY-like_superfamily"/>
</dbReference>
<dbReference type="PANTHER" id="PTHR45339">
    <property type="entry name" value="HYBRID SIGNAL TRANSDUCTION HISTIDINE KINASE J"/>
    <property type="match status" value="1"/>
</dbReference>
<feature type="modified residue" description="4-aspartylphosphate" evidence="5">
    <location>
        <position position="565"/>
    </location>
</feature>
<dbReference type="GO" id="GO:0000155">
    <property type="term" value="F:phosphorelay sensor kinase activity"/>
    <property type="evidence" value="ECO:0007669"/>
    <property type="project" value="InterPro"/>
</dbReference>
<dbReference type="CDD" id="cd17546">
    <property type="entry name" value="REC_hyHK_CKI1_RcsC-like"/>
    <property type="match status" value="1"/>
</dbReference>
<gene>
    <name evidence="9" type="ORF">CBP12_02975</name>
</gene>
<protein>
    <recommendedName>
        <fullName evidence="2">histidine kinase</fullName>
        <ecNumber evidence="2">2.7.13.3</ecNumber>
    </recommendedName>
</protein>
<evidence type="ECO:0000256" key="3">
    <source>
        <dbReference type="ARBA" id="ARBA00022553"/>
    </source>
</evidence>
<dbReference type="FunFam" id="3.30.565.10:FF:000010">
    <property type="entry name" value="Sensor histidine kinase RcsC"/>
    <property type="match status" value="1"/>
</dbReference>
<dbReference type="EC" id="2.7.13.3" evidence="2"/>
<feature type="transmembrane region" description="Helical" evidence="6">
    <location>
        <begin position="235"/>
        <end position="254"/>
    </location>
</feature>
<evidence type="ECO:0000313" key="9">
    <source>
        <dbReference type="EMBL" id="ART79234.1"/>
    </source>
</evidence>
<dbReference type="Gene3D" id="3.40.50.2300">
    <property type="match status" value="2"/>
</dbReference>
<dbReference type="InterPro" id="IPR036890">
    <property type="entry name" value="HATPase_C_sf"/>
</dbReference>
<comment type="catalytic activity">
    <reaction evidence="1">
        <text>ATP + protein L-histidine = ADP + protein N-phospho-L-histidine.</text>
        <dbReference type="EC" id="2.7.13.3"/>
    </reaction>
</comment>
<dbReference type="CDD" id="cd16922">
    <property type="entry name" value="HATPase_EvgS-ArcB-TorS-like"/>
    <property type="match status" value="1"/>
</dbReference>
<dbReference type="PRINTS" id="PR00344">
    <property type="entry name" value="BCTRLSENSOR"/>
</dbReference>
<dbReference type="SMART" id="SM00387">
    <property type="entry name" value="HATPase_c"/>
    <property type="match status" value="1"/>
</dbReference>
<keyword evidence="6" id="KW-1133">Transmembrane helix</keyword>
<proteinExistence type="predicted"/>
<keyword evidence="6" id="KW-0812">Transmembrane</keyword>
<keyword evidence="4" id="KW-0902">Two-component regulatory system</keyword>
<dbReference type="SUPFAM" id="SSF55874">
    <property type="entry name" value="ATPase domain of HSP90 chaperone/DNA topoisomerase II/histidine kinase"/>
    <property type="match status" value="1"/>
</dbReference>
<dbReference type="EMBL" id="CP021376">
    <property type="protein sequence ID" value="ART79234.1"/>
    <property type="molecule type" value="Genomic_DNA"/>
</dbReference>
<organism evidence="9 10">
    <name type="scientific">Oceanisphaera avium</name>
    <dbReference type="NCBI Taxonomy" id="1903694"/>
    <lineage>
        <taxon>Bacteria</taxon>
        <taxon>Pseudomonadati</taxon>
        <taxon>Pseudomonadota</taxon>
        <taxon>Gammaproteobacteria</taxon>
        <taxon>Aeromonadales</taxon>
        <taxon>Aeromonadaceae</taxon>
        <taxon>Oceanisphaera</taxon>
    </lineage>
</organism>
<dbReference type="Pfam" id="PF02518">
    <property type="entry name" value="HATPase_c"/>
    <property type="match status" value="1"/>
</dbReference>
<dbReference type="PROSITE" id="PS50109">
    <property type="entry name" value="HIS_KIN"/>
    <property type="match status" value="1"/>
</dbReference>
<evidence type="ECO:0000259" key="7">
    <source>
        <dbReference type="PROSITE" id="PS50109"/>
    </source>
</evidence>
<evidence type="ECO:0000256" key="1">
    <source>
        <dbReference type="ARBA" id="ARBA00000085"/>
    </source>
</evidence>
<sequence length="879" mass="99103">MVDIHYKPPQKARSLLLGYVVIMSLLLLGYSVNQYWQYQHYQFMAQELEPIIDKLEELKLKVVSNTNNNLVLHDNTHELSYIIHQFIDKVDNKRLSAPGLDRLLNELDRYQLQLQLLQDADRHSRYALKAFSEQVRASLDQDMTYYTLLLRRSQLYLNAPNTQYLSALDDDVKRWQAQQASGYDELFHYYQLYRKSLTPLVTQRYALIADDKKVLLARHQLWLDASGQHWQDMQIAIFIWLVFGFSLGLVLLFSHNLELKKVSQASIELANAKTDFLANMSHEIRTPMNGVIGFAALLQQTPLSLIQQQYLKKISQSSDNLLLLINDILDLTKVEAGKLELEDIAFDLNEQLERLSALFAELSEHKQLEVIIDKAADVPTWLQGDPLRLGQILINLVNNAIKFTERGEVILKITIESACAPRLCFSVIDTGIGILPEQLARLFHAFTQGDASITRKYGGTGLGLSISHHLVQLMQGSIEVMSRPGLGSTFTVNLPLREAEQETEADTTAFINKKVLLVDDNKLVLEVAQNQLHQLGCVVYSASNIEAAKNILKKQGDTLDLALLDCCLIQDDGLDLARFIVSQGAFSHIKVVIMSAFGQEQVSEKMRLLGLIHYLAKPMTEPSLVACLSRALLAPNVSPILATDSNQQQLSDYHRQLVGKQILLAEDNRMNQQLIIEFLNQVGVSVTVADNGRQAVALMTKQRFDGVLMDLQMPILDGIEATRQIRKLPSQHDIAIIALTASAMRGDREISLQAGMNSYVTKPVDRFALYQALVTELSQPTEGTPVLQGDAPSRHQLSGTQSDFLAQYQDMYWHLTALIHNERWAEATLFLSDFIAQAHPLALVELVELAKKMLLDIERHTRPSAHTLSQLKQALYDAT</sequence>
<dbReference type="SMART" id="SM00388">
    <property type="entry name" value="HisKA"/>
    <property type="match status" value="1"/>
</dbReference>
<feature type="domain" description="Response regulatory" evidence="8">
    <location>
        <begin position="514"/>
        <end position="632"/>
    </location>
</feature>
<evidence type="ECO:0000259" key="8">
    <source>
        <dbReference type="PROSITE" id="PS50110"/>
    </source>
</evidence>
<dbReference type="RefSeq" id="WP_086962807.1">
    <property type="nucleotide sequence ID" value="NZ_CP021376.1"/>
</dbReference>
<dbReference type="InterPro" id="IPR004358">
    <property type="entry name" value="Sig_transdc_His_kin-like_C"/>
</dbReference>
<dbReference type="CDD" id="cd00082">
    <property type="entry name" value="HisKA"/>
    <property type="match status" value="1"/>
</dbReference>
<evidence type="ECO:0000256" key="4">
    <source>
        <dbReference type="ARBA" id="ARBA00023012"/>
    </source>
</evidence>
<dbReference type="SUPFAM" id="SSF47384">
    <property type="entry name" value="Homodimeric domain of signal transducing histidine kinase"/>
    <property type="match status" value="1"/>
</dbReference>
<dbReference type="AlphaFoldDB" id="A0A1Y0CW40"/>
<reference evidence="10" key="1">
    <citation type="submission" date="2017-05" db="EMBL/GenBank/DDBJ databases">
        <authorList>
            <person name="Sung H."/>
        </authorList>
    </citation>
    <scope>NUCLEOTIDE SEQUENCE [LARGE SCALE GENOMIC DNA]</scope>
    <source>
        <strain evidence="10">AMac2203</strain>
    </source>
</reference>
<dbReference type="CDD" id="cd00156">
    <property type="entry name" value="REC"/>
    <property type="match status" value="1"/>
</dbReference>
<dbReference type="InterPro" id="IPR003661">
    <property type="entry name" value="HisK_dim/P_dom"/>
</dbReference>
<evidence type="ECO:0000256" key="5">
    <source>
        <dbReference type="PROSITE-ProRule" id="PRU00169"/>
    </source>
</evidence>
<evidence type="ECO:0000256" key="2">
    <source>
        <dbReference type="ARBA" id="ARBA00012438"/>
    </source>
</evidence>
<dbReference type="InterPro" id="IPR003594">
    <property type="entry name" value="HATPase_dom"/>
</dbReference>
<dbReference type="InterPro" id="IPR005467">
    <property type="entry name" value="His_kinase_dom"/>
</dbReference>
<feature type="domain" description="Histidine kinase" evidence="7">
    <location>
        <begin position="279"/>
        <end position="498"/>
    </location>
</feature>
<name>A0A1Y0CW40_9GAMM</name>
<dbReference type="OrthoDB" id="9810730at2"/>
<keyword evidence="6" id="KW-0472">Membrane</keyword>
<dbReference type="Gene3D" id="3.30.565.10">
    <property type="entry name" value="Histidine kinase-like ATPase, C-terminal domain"/>
    <property type="match status" value="1"/>
</dbReference>
<evidence type="ECO:0000313" key="10">
    <source>
        <dbReference type="Proteomes" id="UP000243793"/>
    </source>
</evidence>
<feature type="modified residue" description="4-aspartylphosphate" evidence="5">
    <location>
        <position position="710"/>
    </location>
</feature>
<dbReference type="SUPFAM" id="SSF52172">
    <property type="entry name" value="CheY-like"/>
    <property type="match status" value="2"/>
</dbReference>
<dbReference type="InterPro" id="IPR036097">
    <property type="entry name" value="HisK_dim/P_sf"/>
</dbReference>
<dbReference type="PANTHER" id="PTHR45339:SF5">
    <property type="entry name" value="HISTIDINE KINASE"/>
    <property type="match status" value="1"/>
</dbReference>
<keyword evidence="10" id="KW-1185">Reference proteome</keyword>
<accession>A0A1Y0CW40</accession>
<feature type="transmembrane region" description="Helical" evidence="6">
    <location>
        <begin position="16"/>
        <end position="36"/>
    </location>
</feature>